<evidence type="ECO:0000259" key="8">
    <source>
        <dbReference type="PROSITE" id="PS50235"/>
    </source>
</evidence>
<dbReference type="Gene3D" id="3.90.70.10">
    <property type="entry name" value="Cysteine proteinases"/>
    <property type="match status" value="1"/>
</dbReference>
<dbReference type="CDD" id="cd02257">
    <property type="entry name" value="Peptidase_C19"/>
    <property type="match status" value="1"/>
</dbReference>
<keyword evidence="7" id="KW-0788">Thiol protease</keyword>
<dbReference type="Proteomes" id="UP000663887">
    <property type="component" value="Unassembled WGS sequence"/>
</dbReference>
<accession>A0A816LPG8</accession>
<organism evidence="9 10">
    <name type="scientific">Rotaria magnacalcarata</name>
    <dbReference type="NCBI Taxonomy" id="392030"/>
    <lineage>
        <taxon>Eukaryota</taxon>
        <taxon>Metazoa</taxon>
        <taxon>Spiralia</taxon>
        <taxon>Gnathifera</taxon>
        <taxon>Rotifera</taxon>
        <taxon>Eurotatoria</taxon>
        <taxon>Bdelloidea</taxon>
        <taxon>Philodinida</taxon>
        <taxon>Philodinidae</taxon>
        <taxon>Rotaria</taxon>
    </lineage>
</organism>
<dbReference type="AlphaFoldDB" id="A0A816LPG8"/>
<comment type="catalytic activity">
    <reaction evidence="1">
        <text>Thiol-dependent hydrolysis of ester, thioester, amide, peptide and isopeptide bonds formed by the C-terminal Gly of ubiquitin (a 76-residue protein attached to proteins as an intracellular targeting signal).</text>
        <dbReference type="EC" id="3.4.19.12"/>
    </reaction>
</comment>
<dbReference type="InterPro" id="IPR050164">
    <property type="entry name" value="Peptidase_C19"/>
</dbReference>
<reference evidence="9" key="1">
    <citation type="submission" date="2021-02" db="EMBL/GenBank/DDBJ databases">
        <authorList>
            <person name="Nowell W R."/>
        </authorList>
    </citation>
    <scope>NUCLEOTIDE SEQUENCE</scope>
</reference>
<keyword evidence="6" id="KW-0378">Hydrolase</keyword>
<name>A0A816LPG8_9BILA</name>
<sequence>MLIGDQAVTVDHLLQLIKSSSKMSHNLVKSDVIPKDRQNYQSCEKISSEAAFNALTSVPNSRATQIYLQVCLLKQLKSTVSPIVTSRRQISNNILSSTPISSSTANMIPSAKIHIHHRIKSQMMISNFPDVLCIQLKRFSYDRFSNKTMKLNTPILIEPEKNLDLSPFHYTTWLGLTNLSITYHYRLVAACLHLSENSSQKLNGHYVCVYRTDHNQWSLSDDERIVEINNINHFFQTPYVTENCYFLFYERCL</sequence>
<gene>
    <name evidence="9" type="ORF">XDN619_LOCUS804</name>
</gene>
<dbReference type="EC" id="3.4.19.12" evidence="3"/>
<feature type="domain" description="USP" evidence="8">
    <location>
        <begin position="1"/>
        <end position="252"/>
    </location>
</feature>
<evidence type="ECO:0000256" key="6">
    <source>
        <dbReference type="ARBA" id="ARBA00022801"/>
    </source>
</evidence>
<evidence type="ECO:0000256" key="4">
    <source>
        <dbReference type="ARBA" id="ARBA00022670"/>
    </source>
</evidence>
<dbReference type="PANTHER" id="PTHR24006:SF888">
    <property type="entry name" value="UBIQUITIN CARBOXYL-TERMINAL HYDROLASE 30"/>
    <property type="match status" value="1"/>
</dbReference>
<dbReference type="InterPro" id="IPR038765">
    <property type="entry name" value="Papain-like_cys_pep_sf"/>
</dbReference>
<dbReference type="GO" id="GO:0005829">
    <property type="term" value="C:cytosol"/>
    <property type="evidence" value="ECO:0007669"/>
    <property type="project" value="TreeGrafter"/>
</dbReference>
<evidence type="ECO:0000313" key="9">
    <source>
        <dbReference type="EMBL" id="CAF1948709.1"/>
    </source>
</evidence>
<evidence type="ECO:0000256" key="7">
    <source>
        <dbReference type="ARBA" id="ARBA00022807"/>
    </source>
</evidence>
<evidence type="ECO:0000256" key="5">
    <source>
        <dbReference type="ARBA" id="ARBA00022786"/>
    </source>
</evidence>
<comment type="caution">
    <text evidence="9">The sequence shown here is derived from an EMBL/GenBank/DDBJ whole genome shotgun (WGS) entry which is preliminary data.</text>
</comment>
<dbReference type="GO" id="GO:0016579">
    <property type="term" value="P:protein deubiquitination"/>
    <property type="evidence" value="ECO:0007669"/>
    <property type="project" value="InterPro"/>
</dbReference>
<dbReference type="Pfam" id="PF00443">
    <property type="entry name" value="UCH"/>
    <property type="match status" value="1"/>
</dbReference>
<evidence type="ECO:0000256" key="1">
    <source>
        <dbReference type="ARBA" id="ARBA00000707"/>
    </source>
</evidence>
<evidence type="ECO:0000313" key="10">
    <source>
        <dbReference type="Proteomes" id="UP000663887"/>
    </source>
</evidence>
<dbReference type="InterPro" id="IPR001394">
    <property type="entry name" value="Peptidase_C19_UCH"/>
</dbReference>
<keyword evidence="4" id="KW-0645">Protease</keyword>
<dbReference type="PANTHER" id="PTHR24006">
    <property type="entry name" value="UBIQUITIN CARBOXYL-TERMINAL HYDROLASE"/>
    <property type="match status" value="1"/>
</dbReference>
<dbReference type="GO" id="GO:0005634">
    <property type="term" value="C:nucleus"/>
    <property type="evidence" value="ECO:0007669"/>
    <property type="project" value="TreeGrafter"/>
</dbReference>
<proteinExistence type="inferred from homology"/>
<dbReference type="GO" id="GO:0006508">
    <property type="term" value="P:proteolysis"/>
    <property type="evidence" value="ECO:0007669"/>
    <property type="project" value="UniProtKB-KW"/>
</dbReference>
<evidence type="ECO:0000256" key="3">
    <source>
        <dbReference type="ARBA" id="ARBA00012759"/>
    </source>
</evidence>
<comment type="similarity">
    <text evidence="2">Belongs to the peptidase C19 family.</text>
</comment>
<keyword evidence="5" id="KW-0833">Ubl conjugation pathway</keyword>
<protein>
    <recommendedName>
        <fullName evidence="3">ubiquitinyl hydrolase 1</fullName>
        <ecNumber evidence="3">3.4.19.12</ecNumber>
    </recommendedName>
</protein>
<dbReference type="SUPFAM" id="SSF54001">
    <property type="entry name" value="Cysteine proteinases"/>
    <property type="match status" value="1"/>
</dbReference>
<evidence type="ECO:0000256" key="2">
    <source>
        <dbReference type="ARBA" id="ARBA00009085"/>
    </source>
</evidence>
<dbReference type="InterPro" id="IPR028889">
    <property type="entry name" value="USP"/>
</dbReference>
<dbReference type="GO" id="GO:0004843">
    <property type="term" value="F:cysteine-type deubiquitinase activity"/>
    <property type="evidence" value="ECO:0007669"/>
    <property type="project" value="UniProtKB-EC"/>
</dbReference>
<dbReference type="EMBL" id="CAJNRG010000037">
    <property type="protein sequence ID" value="CAF1948709.1"/>
    <property type="molecule type" value="Genomic_DNA"/>
</dbReference>
<dbReference type="PROSITE" id="PS50235">
    <property type="entry name" value="USP_3"/>
    <property type="match status" value="1"/>
</dbReference>